<evidence type="ECO:0000256" key="13">
    <source>
        <dbReference type="SAM" id="SignalP"/>
    </source>
</evidence>
<comment type="pathway">
    <text evidence="2 9">Carbohydrate metabolism; hexose metabolism.</text>
</comment>
<feature type="active site" description="Proton acceptor" evidence="10">
    <location>
        <position position="353"/>
    </location>
</feature>
<dbReference type="GO" id="GO:0005737">
    <property type="term" value="C:cytoplasm"/>
    <property type="evidence" value="ECO:0007669"/>
    <property type="project" value="UniProtKB-SubCell"/>
</dbReference>
<comment type="caution">
    <text evidence="14">The sequence shown here is derived from an EMBL/GenBank/DDBJ whole genome shotgun (WGS) entry which is preliminary data.</text>
</comment>
<dbReference type="AlphaFoldDB" id="A0A2A2GDZ7"/>
<dbReference type="InterPro" id="IPR014718">
    <property type="entry name" value="GH-type_carb-bd"/>
</dbReference>
<evidence type="ECO:0000256" key="2">
    <source>
        <dbReference type="ARBA" id="ARBA00005028"/>
    </source>
</evidence>
<evidence type="ECO:0000256" key="10">
    <source>
        <dbReference type="PIRSR" id="PIRSR005096-1"/>
    </source>
</evidence>
<dbReference type="InterPro" id="IPR011013">
    <property type="entry name" value="Gal_mutarotase_sf_dom"/>
</dbReference>
<dbReference type="PROSITE" id="PS51257">
    <property type="entry name" value="PROKAR_LIPOPROTEIN"/>
    <property type="match status" value="1"/>
</dbReference>
<organism evidence="14 15">
    <name type="scientific">Fodinibius salipaludis</name>
    <dbReference type="NCBI Taxonomy" id="2032627"/>
    <lineage>
        <taxon>Bacteria</taxon>
        <taxon>Pseudomonadati</taxon>
        <taxon>Balneolota</taxon>
        <taxon>Balneolia</taxon>
        <taxon>Balneolales</taxon>
        <taxon>Balneolaceae</taxon>
        <taxon>Fodinibius</taxon>
    </lineage>
</organism>
<comment type="subunit">
    <text evidence="4">Monomer.</text>
</comment>
<evidence type="ECO:0000256" key="8">
    <source>
        <dbReference type="ARBA" id="ARBA00023277"/>
    </source>
</evidence>
<dbReference type="UniPathway" id="UPA00242"/>
<dbReference type="GO" id="GO:0033499">
    <property type="term" value="P:galactose catabolic process via UDP-galactose, Leloir pathway"/>
    <property type="evidence" value="ECO:0007669"/>
    <property type="project" value="TreeGrafter"/>
</dbReference>
<proteinExistence type="inferred from homology"/>
<evidence type="ECO:0000256" key="7">
    <source>
        <dbReference type="ARBA" id="ARBA00023235"/>
    </source>
</evidence>
<keyword evidence="6" id="KW-0597">Phosphoprotein</keyword>
<evidence type="ECO:0000256" key="12">
    <source>
        <dbReference type="PIRSR" id="PIRSR005096-3"/>
    </source>
</evidence>
<evidence type="ECO:0000256" key="9">
    <source>
        <dbReference type="PIRNR" id="PIRNR005096"/>
    </source>
</evidence>
<evidence type="ECO:0000256" key="6">
    <source>
        <dbReference type="ARBA" id="ARBA00022553"/>
    </source>
</evidence>
<keyword evidence="15" id="KW-1185">Reference proteome</keyword>
<accession>A0A2A2GDZ7</accession>
<dbReference type="EMBL" id="NSKE01000001">
    <property type="protein sequence ID" value="PAU95588.1"/>
    <property type="molecule type" value="Genomic_DNA"/>
</dbReference>
<dbReference type="NCBIfam" id="NF008277">
    <property type="entry name" value="PRK11055.1"/>
    <property type="match status" value="1"/>
</dbReference>
<keyword evidence="8 9" id="KW-0119">Carbohydrate metabolism</keyword>
<dbReference type="InterPro" id="IPR015443">
    <property type="entry name" value="Aldose_1-epimerase"/>
</dbReference>
<feature type="binding site" evidence="11">
    <location>
        <position position="287"/>
    </location>
    <ligand>
        <name>beta-D-galactose</name>
        <dbReference type="ChEBI" id="CHEBI:27667"/>
    </ligand>
</feature>
<feature type="binding site" evidence="12">
    <location>
        <begin position="118"/>
        <end position="119"/>
    </location>
    <ligand>
        <name>beta-D-galactose</name>
        <dbReference type="ChEBI" id="CHEBI:27667"/>
    </ligand>
</feature>
<comment type="subcellular location">
    <subcellularLocation>
        <location evidence="1">Cytoplasm</location>
    </subcellularLocation>
</comment>
<evidence type="ECO:0000256" key="3">
    <source>
        <dbReference type="ARBA" id="ARBA00006206"/>
    </source>
</evidence>
<comment type="similarity">
    <text evidence="3 9">Belongs to the aldose epimerase family.</text>
</comment>
<evidence type="ECO:0000256" key="1">
    <source>
        <dbReference type="ARBA" id="ARBA00004496"/>
    </source>
</evidence>
<dbReference type="GO" id="GO:0030246">
    <property type="term" value="F:carbohydrate binding"/>
    <property type="evidence" value="ECO:0007669"/>
    <property type="project" value="InterPro"/>
</dbReference>
<dbReference type="GO" id="GO:0006006">
    <property type="term" value="P:glucose metabolic process"/>
    <property type="evidence" value="ECO:0007669"/>
    <property type="project" value="TreeGrafter"/>
</dbReference>
<keyword evidence="5" id="KW-0963">Cytoplasm</keyword>
<feature type="chain" id="PRO_5012561872" description="Aldose 1-epimerase" evidence="13">
    <location>
        <begin position="24"/>
        <end position="389"/>
    </location>
</feature>
<dbReference type="Gene3D" id="2.70.98.10">
    <property type="match status" value="1"/>
</dbReference>
<dbReference type="GO" id="GO:0004034">
    <property type="term" value="F:aldose 1-epimerase activity"/>
    <property type="evidence" value="ECO:0007669"/>
    <property type="project" value="UniProtKB-EC"/>
</dbReference>
<comment type="catalytic activity">
    <reaction evidence="9">
        <text>alpha-D-glucose = beta-D-glucose</text>
        <dbReference type="Rhea" id="RHEA:10264"/>
        <dbReference type="ChEBI" id="CHEBI:15903"/>
        <dbReference type="ChEBI" id="CHEBI:17925"/>
        <dbReference type="EC" id="5.1.3.3"/>
    </reaction>
</comment>
<dbReference type="InterPro" id="IPR047215">
    <property type="entry name" value="Galactose_mutarotase-like"/>
</dbReference>
<reference evidence="14 15" key="1">
    <citation type="submission" date="2017-08" db="EMBL/GenBank/DDBJ databases">
        <title>Aliifodinibius alkalisoli sp. nov., isolated from saline alkaline soil.</title>
        <authorList>
            <person name="Liu D."/>
            <person name="Zhang G."/>
        </authorList>
    </citation>
    <scope>NUCLEOTIDE SEQUENCE [LARGE SCALE GENOMIC DNA]</scope>
    <source>
        <strain evidence="14 15">WN023</strain>
    </source>
</reference>
<dbReference type="Proteomes" id="UP000218831">
    <property type="component" value="Unassembled WGS sequence"/>
</dbReference>
<evidence type="ECO:0000256" key="5">
    <source>
        <dbReference type="ARBA" id="ARBA00022490"/>
    </source>
</evidence>
<name>A0A2A2GDZ7_9BACT</name>
<keyword evidence="13" id="KW-0732">Signal</keyword>
<feature type="signal peptide" evidence="13">
    <location>
        <begin position="1"/>
        <end position="23"/>
    </location>
</feature>
<evidence type="ECO:0000256" key="4">
    <source>
        <dbReference type="ARBA" id="ARBA00011245"/>
    </source>
</evidence>
<keyword evidence="7 9" id="KW-0413">Isomerase</keyword>
<gene>
    <name evidence="14" type="ORF">CK503_00540</name>
</gene>
<evidence type="ECO:0000313" key="14">
    <source>
        <dbReference type="EMBL" id="PAU95588.1"/>
    </source>
</evidence>
<dbReference type="FunFam" id="2.70.98.10:FF:000003">
    <property type="entry name" value="Aldose 1-epimerase"/>
    <property type="match status" value="1"/>
</dbReference>
<protein>
    <recommendedName>
        <fullName evidence="9">Aldose 1-epimerase</fullName>
        <ecNumber evidence="9">5.1.3.3</ecNumber>
    </recommendedName>
</protein>
<sequence length="389" mass="43160">MINKSIYTISTCLCLLVALSACEMKESETTNLQNQSSVDLNSTKFQETINGKKTDLFTLQNEKGMKVAITNYGGRIVSWLAPDKNGEFDDIVLGFDSIQGYLNANEIYFGALIGRFGNRIADGEFSLNGQNYELATNNGPNHLHGGPGGFHNVVWDAKQLDDQHLVLTYFSEDGEEGYPGNLKVKVHYILTDDNELKIDYTASSDKETPVNLTNHAFFNLAGAASGTINNHELLIEADNYTPVDSTLIPTGKIASVKGTAFDFANLKSIGEDLDKESKQLEYGKGYDHNFVLNKEHDNKLTRAAQVHDPESGRVMEIYTTEPGIQFYGGNFMDGSDVGKEGEPYEHRTAFCLEPQHFPDSPNQENFPSTILEPDSVYHSFSLYRLSTSK</sequence>
<dbReference type="PANTHER" id="PTHR10091">
    <property type="entry name" value="ALDOSE-1-EPIMERASE"/>
    <property type="match status" value="1"/>
</dbReference>
<evidence type="ECO:0000313" key="15">
    <source>
        <dbReference type="Proteomes" id="UP000218831"/>
    </source>
</evidence>
<dbReference type="EC" id="5.1.3.3" evidence="9"/>
<dbReference type="SUPFAM" id="SSF74650">
    <property type="entry name" value="Galactose mutarotase-like"/>
    <property type="match status" value="1"/>
</dbReference>
<dbReference type="CDD" id="cd09019">
    <property type="entry name" value="galactose_mutarotase_like"/>
    <property type="match status" value="1"/>
</dbReference>
<evidence type="ECO:0000256" key="11">
    <source>
        <dbReference type="PIRSR" id="PIRSR005096-2"/>
    </source>
</evidence>
<dbReference type="InterPro" id="IPR008183">
    <property type="entry name" value="Aldose_1/G6P_1-epimerase"/>
</dbReference>
<dbReference type="PIRSF" id="PIRSF005096">
    <property type="entry name" value="GALM"/>
    <property type="match status" value="1"/>
</dbReference>
<dbReference type="OrthoDB" id="9779408at2"/>
<feature type="active site" description="Proton donor" evidence="10">
    <location>
        <position position="215"/>
    </location>
</feature>
<dbReference type="Pfam" id="PF01263">
    <property type="entry name" value="Aldose_epim"/>
    <property type="match status" value="1"/>
</dbReference>
<dbReference type="PANTHER" id="PTHR10091:SF0">
    <property type="entry name" value="GALACTOSE MUTAROTASE"/>
    <property type="match status" value="1"/>
</dbReference>